<feature type="compositionally biased region" description="Basic and acidic residues" evidence="1">
    <location>
        <begin position="72"/>
        <end position="85"/>
    </location>
</feature>
<feature type="region of interest" description="Disordered" evidence="1">
    <location>
        <begin position="68"/>
        <end position="122"/>
    </location>
</feature>
<protein>
    <submittedName>
        <fullName evidence="3">Uncharacterized protein</fullName>
    </submittedName>
</protein>
<evidence type="ECO:0000256" key="2">
    <source>
        <dbReference type="SAM" id="Phobius"/>
    </source>
</evidence>
<evidence type="ECO:0000256" key="1">
    <source>
        <dbReference type="SAM" id="MobiDB-lite"/>
    </source>
</evidence>
<reference evidence="3 4" key="1">
    <citation type="journal article" date="2019" name="Sci. Rep.">
        <title>Orb-weaving spider Araneus ventricosus genome elucidates the spidroin gene catalogue.</title>
        <authorList>
            <person name="Kono N."/>
            <person name="Nakamura H."/>
            <person name="Ohtoshi R."/>
            <person name="Moran D.A.P."/>
            <person name="Shinohara A."/>
            <person name="Yoshida Y."/>
            <person name="Fujiwara M."/>
            <person name="Mori M."/>
            <person name="Tomita M."/>
            <person name="Arakawa K."/>
        </authorList>
    </citation>
    <scope>NUCLEOTIDE SEQUENCE [LARGE SCALE GENOMIC DNA]</scope>
</reference>
<feature type="transmembrane region" description="Helical" evidence="2">
    <location>
        <begin position="5"/>
        <end position="22"/>
    </location>
</feature>
<proteinExistence type="predicted"/>
<dbReference type="AlphaFoldDB" id="A0A4Y2W5A9"/>
<organism evidence="3 4">
    <name type="scientific">Araneus ventricosus</name>
    <name type="common">Orbweaver spider</name>
    <name type="synonym">Epeira ventricosa</name>
    <dbReference type="NCBI Taxonomy" id="182803"/>
    <lineage>
        <taxon>Eukaryota</taxon>
        <taxon>Metazoa</taxon>
        <taxon>Ecdysozoa</taxon>
        <taxon>Arthropoda</taxon>
        <taxon>Chelicerata</taxon>
        <taxon>Arachnida</taxon>
        <taxon>Araneae</taxon>
        <taxon>Araneomorphae</taxon>
        <taxon>Entelegynae</taxon>
        <taxon>Araneoidea</taxon>
        <taxon>Araneidae</taxon>
        <taxon>Araneus</taxon>
    </lineage>
</organism>
<keyword evidence="2" id="KW-0472">Membrane</keyword>
<evidence type="ECO:0000313" key="4">
    <source>
        <dbReference type="Proteomes" id="UP000499080"/>
    </source>
</evidence>
<accession>A0A4Y2W5A9</accession>
<gene>
    <name evidence="3" type="ORF">AVEN_65947_1</name>
</gene>
<comment type="caution">
    <text evidence="3">The sequence shown here is derived from an EMBL/GenBank/DDBJ whole genome shotgun (WGS) entry which is preliminary data.</text>
</comment>
<keyword evidence="2" id="KW-0812">Transmembrane</keyword>
<keyword evidence="4" id="KW-1185">Reference proteome</keyword>
<keyword evidence="2" id="KW-1133">Transmembrane helix</keyword>
<evidence type="ECO:0000313" key="3">
    <source>
        <dbReference type="EMBL" id="GBO31310.1"/>
    </source>
</evidence>
<name>A0A4Y2W5A9_ARAVE</name>
<feature type="compositionally biased region" description="Low complexity" evidence="1">
    <location>
        <begin position="91"/>
        <end position="115"/>
    </location>
</feature>
<dbReference type="Proteomes" id="UP000499080">
    <property type="component" value="Unassembled WGS sequence"/>
</dbReference>
<dbReference type="EMBL" id="BGPR01054576">
    <property type="protein sequence ID" value="GBO31310.1"/>
    <property type="molecule type" value="Genomic_DNA"/>
</dbReference>
<sequence>MEILFYIQCILILLLAFCFVLFEIAKDIVNWILEFLHGVLQLFLKLCIVMVFKLLEVYYYLRLLGHKGGVQKPEDGVPKENRDRSSTTSDSFISTYTNSTFSTSSHSTSSSTTSEESGEDNMDTVPYNIFKLNNNFLRYHR</sequence>
<feature type="transmembrane region" description="Helical" evidence="2">
    <location>
        <begin position="42"/>
        <end position="61"/>
    </location>
</feature>